<reference evidence="1 2" key="1">
    <citation type="journal article" date="2019" name="Int. J. Syst. Evol. Microbiol.">
        <title>Limnobaculum parvum gen. nov., sp. nov., isolated from a freshwater lake.</title>
        <authorList>
            <person name="Baek C."/>
            <person name="Shin S.K."/>
            <person name="Yi H."/>
        </authorList>
    </citation>
    <scope>NUCLEOTIDE SEQUENCE [LARGE SCALE GENOMIC DNA]</scope>
    <source>
        <strain evidence="1 2">HYN0051</strain>
    </source>
</reference>
<gene>
    <name evidence="1" type="ORF">HYN51_07065</name>
</gene>
<dbReference type="AlphaFoldDB" id="A0A2Y9TX68"/>
<keyword evidence="2" id="KW-1185">Reference proteome</keyword>
<evidence type="ECO:0000313" key="1">
    <source>
        <dbReference type="EMBL" id="AWH88338.1"/>
    </source>
</evidence>
<dbReference type="KEGG" id="lpv:HYN51_07065"/>
<evidence type="ECO:0000313" key="2">
    <source>
        <dbReference type="Proteomes" id="UP000244908"/>
    </source>
</evidence>
<accession>A0A2Y9TX68</accession>
<sequence length="105" mass="12234">MISDTFYPCPFAVRITMPLLEHLIEGIQRKKEDILLQYGKVPNDKMLIVIRKDDMHELFKMRYSNKNSPYLSVTSGYMLKLMDIKIVTAPEEVLKGKLFLLTLIV</sequence>
<proteinExistence type="predicted"/>
<protein>
    <submittedName>
        <fullName evidence="1">Uncharacterized protein</fullName>
    </submittedName>
</protein>
<dbReference type="Proteomes" id="UP000244908">
    <property type="component" value="Chromosome"/>
</dbReference>
<dbReference type="EMBL" id="CP029185">
    <property type="protein sequence ID" value="AWH88338.1"/>
    <property type="molecule type" value="Genomic_DNA"/>
</dbReference>
<organism evidence="1 2">
    <name type="scientific">Limnobaculum parvum</name>
    <dbReference type="NCBI Taxonomy" id="2172103"/>
    <lineage>
        <taxon>Bacteria</taxon>
        <taxon>Pseudomonadati</taxon>
        <taxon>Pseudomonadota</taxon>
        <taxon>Gammaproteobacteria</taxon>
        <taxon>Enterobacterales</taxon>
        <taxon>Budviciaceae</taxon>
        <taxon>Limnobaculum</taxon>
    </lineage>
</organism>
<name>A0A2Y9TX68_9GAMM</name>